<sequence>MDSMSSPSEPESAVSAGLDSPADLDSPALLSDDRRLATDRVLPSWTEPAITQLSTSIGGPVGVHAAVGRSRHWTPLRVVFLIALAVLALGWFGKAGCIQQTTVDGNPGQSRLDWDDQRQFYGLCYSNIVAGYSENRLTPHDLADGAAPYRTFWNADGGKKYLEEPVVTGAFMYVVAQASRGWGGLTEAIGLPRALDVVNYFNIMAVLLALGWLIAIWATMRTRRRDPWVVALIALSPLALVHVFTAFEVLPVMFTALAMYAWSRDRLKLTGLFIGLGAATAFYPVLLLVAIGLLCVRERRLRDSLVVAAAAAVAWAVVNVPVAVLYPSGWSAWFTAWRDAAAGPDSVYRLITQMTGWEPSAVLVTALVFAFLIAVVAGVTYLAMRSPREPRLAALMFLLVAGSLLIGKDWRPETSLWLVPLAVLAVPHRRVLLAWMTFDALLWIPRMALFLEPDRKWLPVEFFYIVSAARWLMVAGLCAYIVWEMARPVLVRPAPAQRLLRSPVG</sequence>
<feature type="transmembrane region" description="Helical" evidence="9">
    <location>
        <begin position="462"/>
        <end position="483"/>
    </location>
</feature>
<dbReference type="GO" id="GO:0005886">
    <property type="term" value="C:plasma membrane"/>
    <property type="evidence" value="ECO:0007669"/>
    <property type="project" value="UniProtKB-SubCell"/>
</dbReference>
<dbReference type="AlphaFoldDB" id="A0AA97GW51"/>
<evidence type="ECO:0000256" key="5">
    <source>
        <dbReference type="ARBA" id="ARBA00022989"/>
    </source>
</evidence>
<evidence type="ECO:0000313" key="10">
    <source>
        <dbReference type="EMBL" id="WOC12328.1"/>
    </source>
</evidence>
<evidence type="ECO:0000256" key="6">
    <source>
        <dbReference type="ARBA" id="ARBA00023136"/>
    </source>
</evidence>
<name>A0AA97GW51_9ACTN</name>
<evidence type="ECO:0008006" key="11">
    <source>
        <dbReference type="Google" id="ProtNLM"/>
    </source>
</evidence>
<keyword evidence="2" id="KW-1003">Cell membrane</keyword>
<evidence type="ECO:0000256" key="4">
    <source>
        <dbReference type="ARBA" id="ARBA00022692"/>
    </source>
</evidence>
<accession>A0AA97GW51</accession>
<dbReference type="GO" id="GO:0016758">
    <property type="term" value="F:hexosyltransferase activity"/>
    <property type="evidence" value="ECO:0007669"/>
    <property type="project" value="InterPro"/>
</dbReference>
<feature type="transmembrane region" description="Helical" evidence="9">
    <location>
        <begin position="361"/>
        <end position="383"/>
    </location>
</feature>
<feature type="transmembrane region" description="Helical" evidence="9">
    <location>
        <begin position="272"/>
        <end position="296"/>
    </location>
</feature>
<dbReference type="PIRSF" id="PIRSF010361">
    <property type="entry name" value="UCP010361"/>
    <property type="match status" value="1"/>
</dbReference>
<evidence type="ECO:0000256" key="1">
    <source>
        <dbReference type="ARBA" id="ARBA00004651"/>
    </source>
</evidence>
<gene>
    <name evidence="10" type="ORF">MP11Mi_14130</name>
</gene>
<evidence type="ECO:0000256" key="2">
    <source>
        <dbReference type="ARBA" id="ARBA00022475"/>
    </source>
</evidence>
<evidence type="ECO:0000256" key="3">
    <source>
        <dbReference type="ARBA" id="ARBA00022679"/>
    </source>
</evidence>
<feature type="transmembrane region" description="Helical" evidence="9">
    <location>
        <begin position="431"/>
        <end position="450"/>
    </location>
</feature>
<evidence type="ECO:0000256" key="9">
    <source>
        <dbReference type="SAM" id="Phobius"/>
    </source>
</evidence>
<feature type="region of interest" description="Disordered" evidence="8">
    <location>
        <begin position="1"/>
        <end position="25"/>
    </location>
</feature>
<feature type="transmembrane region" description="Helical" evidence="9">
    <location>
        <begin position="230"/>
        <end position="260"/>
    </location>
</feature>
<comment type="similarity">
    <text evidence="7">Belongs to the glycosyltransferase 87 family.</text>
</comment>
<feature type="transmembrane region" description="Helical" evidence="9">
    <location>
        <begin position="200"/>
        <end position="218"/>
    </location>
</feature>
<keyword evidence="5 9" id="KW-1133">Transmembrane helix</keyword>
<keyword evidence="4 9" id="KW-0812">Transmembrane</keyword>
<comment type="subcellular location">
    <subcellularLocation>
        <location evidence="1">Cell membrane</location>
        <topology evidence="1">Multi-pass membrane protein</topology>
    </subcellularLocation>
</comment>
<keyword evidence="3" id="KW-0808">Transferase</keyword>
<feature type="transmembrane region" description="Helical" evidence="9">
    <location>
        <begin position="305"/>
        <end position="326"/>
    </location>
</feature>
<proteinExistence type="inferred from homology"/>
<organism evidence="10">
    <name type="scientific">Gordonia sp. MP11Mi</name>
    <dbReference type="NCBI Taxonomy" id="3022769"/>
    <lineage>
        <taxon>Bacteria</taxon>
        <taxon>Bacillati</taxon>
        <taxon>Actinomycetota</taxon>
        <taxon>Actinomycetes</taxon>
        <taxon>Mycobacteriales</taxon>
        <taxon>Gordoniaceae</taxon>
        <taxon>Gordonia</taxon>
    </lineage>
</organism>
<dbReference type="InterPro" id="IPR016570">
    <property type="entry name" value="UCP010361"/>
</dbReference>
<dbReference type="Pfam" id="PF09594">
    <property type="entry name" value="GT87"/>
    <property type="match status" value="1"/>
</dbReference>
<evidence type="ECO:0000256" key="8">
    <source>
        <dbReference type="SAM" id="MobiDB-lite"/>
    </source>
</evidence>
<dbReference type="EMBL" id="CP128986">
    <property type="protein sequence ID" value="WOC12328.1"/>
    <property type="molecule type" value="Genomic_DNA"/>
</dbReference>
<protein>
    <recommendedName>
        <fullName evidence="11">DUF2029 domain-containing protein</fullName>
    </recommendedName>
</protein>
<evidence type="ECO:0000256" key="7">
    <source>
        <dbReference type="ARBA" id="ARBA00024033"/>
    </source>
</evidence>
<keyword evidence="6 9" id="KW-0472">Membrane</keyword>
<reference evidence="10" key="1">
    <citation type="submission" date="2023-06" db="EMBL/GenBank/DDBJ databases">
        <title>Gordonia sp. nov. and Pseudochrobactrum sp. nov., two species isolated from the burying beetle Nicrophorus vespilloides.</title>
        <authorList>
            <person name="Poehlein A."/>
            <person name="Guzman J."/>
            <person name="Daniel R."/>
            <person name="Vilcinskas A."/>
        </authorList>
    </citation>
    <scope>NUCLEOTIDE SEQUENCE</scope>
    <source>
        <strain evidence="10">MP11Mi</strain>
    </source>
</reference>
<dbReference type="InterPro" id="IPR018584">
    <property type="entry name" value="GT87"/>
</dbReference>